<dbReference type="Gene3D" id="3.90.550.10">
    <property type="entry name" value="Spore Coat Polysaccharide Biosynthesis Protein SpsA, Chain A"/>
    <property type="match status" value="1"/>
</dbReference>
<organism evidence="3 4">
    <name type="scientific">Deinococcus antarcticus</name>
    <dbReference type="NCBI Taxonomy" id="1298767"/>
    <lineage>
        <taxon>Bacteria</taxon>
        <taxon>Thermotogati</taxon>
        <taxon>Deinococcota</taxon>
        <taxon>Deinococci</taxon>
        <taxon>Deinococcales</taxon>
        <taxon>Deinococcaceae</taxon>
        <taxon>Deinococcus</taxon>
    </lineage>
</organism>
<dbReference type="Proteomes" id="UP001595748">
    <property type="component" value="Unassembled WGS sequence"/>
</dbReference>
<keyword evidence="4" id="KW-1185">Reference proteome</keyword>
<feature type="domain" description="MobA-like NTP transferase" evidence="2">
    <location>
        <begin position="43"/>
        <end position="154"/>
    </location>
</feature>
<reference evidence="4" key="1">
    <citation type="journal article" date="2019" name="Int. J. Syst. Evol. Microbiol.">
        <title>The Global Catalogue of Microorganisms (GCM) 10K type strain sequencing project: providing services to taxonomists for standard genome sequencing and annotation.</title>
        <authorList>
            <consortium name="The Broad Institute Genomics Platform"/>
            <consortium name="The Broad Institute Genome Sequencing Center for Infectious Disease"/>
            <person name="Wu L."/>
            <person name="Ma J."/>
        </authorList>
    </citation>
    <scope>NUCLEOTIDE SEQUENCE [LARGE SCALE GENOMIC DNA]</scope>
    <source>
        <strain evidence="4">CCTCC AB 2013263</strain>
    </source>
</reference>
<dbReference type="PANTHER" id="PTHR19136:SF81">
    <property type="entry name" value="MOLYBDENUM COFACTOR GUANYLYLTRANSFERASE"/>
    <property type="match status" value="1"/>
</dbReference>
<keyword evidence="1 3" id="KW-0808">Transferase</keyword>
<accession>A0ABV8A6T0</accession>
<dbReference type="PANTHER" id="PTHR19136">
    <property type="entry name" value="MOLYBDENUM COFACTOR GUANYLYLTRANSFERASE"/>
    <property type="match status" value="1"/>
</dbReference>
<dbReference type="GO" id="GO:0016740">
    <property type="term" value="F:transferase activity"/>
    <property type="evidence" value="ECO:0007669"/>
    <property type="project" value="UniProtKB-KW"/>
</dbReference>
<evidence type="ECO:0000313" key="3">
    <source>
        <dbReference type="EMBL" id="MFC3860930.1"/>
    </source>
</evidence>
<dbReference type="SUPFAM" id="SSF53448">
    <property type="entry name" value="Nucleotide-diphospho-sugar transferases"/>
    <property type="match status" value="1"/>
</dbReference>
<evidence type="ECO:0000313" key="4">
    <source>
        <dbReference type="Proteomes" id="UP001595748"/>
    </source>
</evidence>
<dbReference type="InterPro" id="IPR029044">
    <property type="entry name" value="Nucleotide-diphossugar_trans"/>
</dbReference>
<proteinExistence type="predicted"/>
<dbReference type="InterPro" id="IPR025877">
    <property type="entry name" value="MobA-like_NTP_Trfase"/>
</dbReference>
<dbReference type="RefSeq" id="WP_380077330.1">
    <property type="nucleotide sequence ID" value="NZ_JBHRZF010000112.1"/>
</dbReference>
<protein>
    <submittedName>
        <fullName evidence="3">NTP transferase domain-containing protein</fullName>
    </submittedName>
</protein>
<evidence type="ECO:0000259" key="2">
    <source>
        <dbReference type="Pfam" id="PF12804"/>
    </source>
</evidence>
<evidence type="ECO:0000256" key="1">
    <source>
        <dbReference type="ARBA" id="ARBA00022679"/>
    </source>
</evidence>
<dbReference type="Pfam" id="PF12804">
    <property type="entry name" value="NTP_transf_3"/>
    <property type="match status" value="1"/>
</dbReference>
<name>A0ABV8A6T0_9DEIO</name>
<sequence>MTHAQSDPQNPRTDTDAGTRWSAVVLGGGDPGDAFAAAHGVNVKPLIPIHGQPMAIYVLKALRGSGVVSRIAYVGPTTPEIDILIDTRTTDHGTLLSNLEAGVEALTRAGLHPNERVLVVTADIPMMTAAQVTDVLRTAPRDAGLIYPVVRRRDCEEAYPGVKRTYATVRDGTFTGGNLFILDPTLIGQFLPKLRELLAARKAPLKMAGIIGPGILLDFITRRLTVKKLEDKVSQLLNTPARALITPHAAIGTDVDKDADLQLAAQHLQVPA</sequence>
<comment type="caution">
    <text evidence="3">The sequence shown here is derived from an EMBL/GenBank/DDBJ whole genome shotgun (WGS) entry which is preliminary data.</text>
</comment>
<dbReference type="EMBL" id="JBHRZF010000112">
    <property type="protein sequence ID" value="MFC3860930.1"/>
    <property type="molecule type" value="Genomic_DNA"/>
</dbReference>
<gene>
    <name evidence="3" type="ORF">ACFOPQ_09165</name>
</gene>